<feature type="transmembrane region" description="Helical" evidence="6">
    <location>
        <begin position="291"/>
        <end position="317"/>
    </location>
</feature>
<keyword evidence="2" id="KW-1003">Cell membrane</keyword>
<dbReference type="OrthoDB" id="3249502at2"/>
<feature type="transmembrane region" description="Helical" evidence="6">
    <location>
        <begin position="230"/>
        <end position="248"/>
    </location>
</feature>
<name>A0A1L7GUS2_LIMFE</name>
<feature type="transmembrane region" description="Helical" evidence="6">
    <location>
        <begin position="140"/>
        <end position="162"/>
    </location>
</feature>
<dbReference type="AlphaFoldDB" id="A0A1L7GUS2"/>
<protein>
    <submittedName>
        <fullName evidence="7">Glycosyl transferase</fullName>
    </submittedName>
</protein>
<feature type="transmembrane region" description="Helical" evidence="6">
    <location>
        <begin position="353"/>
        <end position="371"/>
    </location>
</feature>
<evidence type="ECO:0000256" key="4">
    <source>
        <dbReference type="ARBA" id="ARBA00022989"/>
    </source>
</evidence>
<dbReference type="GO" id="GO:0005886">
    <property type="term" value="C:plasma membrane"/>
    <property type="evidence" value="ECO:0007669"/>
    <property type="project" value="UniProtKB-SubCell"/>
</dbReference>
<feature type="transmembrane region" description="Helical" evidence="6">
    <location>
        <begin position="174"/>
        <end position="192"/>
    </location>
</feature>
<evidence type="ECO:0000256" key="1">
    <source>
        <dbReference type="ARBA" id="ARBA00004651"/>
    </source>
</evidence>
<evidence type="ECO:0000256" key="2">
    <source>
        <dbReference type="ARBA" id="ARBA00022475"/>
    </source>
</evidence>
<feature type="transmembrane region" description="Helical" evidence="6">
    <location>
        <begin position="433"/>
        <end position="455"/>
    </location>
</feature>
<reference evidence="7 8" key="1">
    <citation type="submission" date="2016-12" db="EMBL/GenBank/DDBJ databases">
        <title>Complete Genome Sequence of Lactobacillus fermentum Strain SNUV175, a Probiotic for Treatment of Bacterial Vaginosis.</title>
        <authorList>
            <person name="Lee S."/>
            <person name="You H.J."/>
            <person name="Kwon B."/>
            <person name="Ko G."/>
        </authorList>
    </citation>
    <scope>NUCLEOTIDE SEQUENCE [LARGE SCALE GENOMIC DNA]</scope>
    <source>
        <strain evidence="7 8">SNUV175</strain>
    </source>
</reference>
<feature type="transmembrane region" description="Helical" evidence="6">
    <location>
        <begin position="377"/>
        <end position="396"/>
    </location>
</feature>
<keyword evidence="4 6" id="KW-1133">Transmembrane helix</keyword>
<gene>
    <name evidence="7" type="ORF">BUW47_04720</name>
</gene>
<feature type="transmembrane region" description="Helical" evidence="6">
    <location>
        <begin position="408"/>
        <end position="427"/>
    </location>
</feature>
<evidence type="ECO:0000256" key="6">
    <source>
        <dbReference type="SAM" id="Phobius"/>
    </source>
</evidence>
<comment type="subcellular location">
    <subcellularLocation>
        <location evidence="1">Cell membrane</location>
        <topology evidence="1">Multi-pass membrane protein</topology>
    </subcellularLocation>
</comment>
<evidence type="ECO:0000313" key="7">
    <source>
        <dbReference type="EMBL" id="APU45775.1"/>
    </source>
</evidence>
<dbReference type="Proteomes" id="UP000185427">
    <property type="component" value="Chromosome"/>
</dbReference>
<dbReference type="PANTHER" id="PTHR30250">
    <property type="entry name" value="PST FAMILY PREDICTED COLANIC ACID TRANSPORTER"/>
    <property type="match status" value="1"/>
</dbReference>
<sequence length="462" mass="50795">MVNAKAKKLINNIGIFAIGNLGSKLISFILIPIFTRYMGTAQFGQVDLITTTINMLLPVVALSVADAVFRFVMDKNSDQVAVFTNGLSFTVLMIIIANLVYPVLVILNVNYAKYILIYLCVGLIQSLMQNFVRGIGYVKLFALNGLISSFVLAVVGLVRIVLQHGGVDGYLDALILSNGASIVFLGVFSKIWKFYALSALNRTFLITMLRYSIPLIPNAFLWFFTNDASRFFIVGILGLTANGLYAVATKIPTIINVFYTIFSQAWQISAVEEYEENRQGRFFSDVFNANAGLSFVLIGGIIVFLKPIMHVFVAASYFSAWEIVPTLLLALLFSNLSGFLGTIYLATKQTIGIMKTTVLGMLANVILNLILIPLFGLQGAGIGAAAGFAFVALVRLRDVKKFVVLKVAWVPLITSLLLLIGMTIIQLSLSNILMMYLALVMSELILIAINMHFLLRLNCKIK</sequence>
<dbReference type="EMBL" id="CP019030">
    <property type="protein sequence ID" value="APU45775.1"/>
    <property type="molecule type" value="Genomic_DNA"/>
</dbReference>
<feature type="transmembrane region" description="Helical" evidence="6">
    <location>
        <begin position="80"/>
        <end position="105"/>
    </location>
</feature>
<proteinExistence type="predicted"/>
<dbReference type="InterPro" id="IPR002797">
    <property type="entry name" value="Polysacc_synth"/>
</dbReference>
<feature type="transmembrane region" description="Helical" evidence="6">
    <location>
        <begin position="12"/>
        <end position="35"/>
    </location>
</feature>
<feature type="transmembrane region" description="Helical" evidence="6">
    <location>
        <begin position="323"/>
        <end position="346"/>
    </location>
</feature>
<dbReference type="InterPro" id="IPR050833">
    <property type="entry name" value="Poly_Biosynth_Transport"/>
</dbReference>
<accession>A0A1L7GUS2</accession>
<keyword evidence="5 6" id="KW-0472">Membrane</keyword>
<organism evidence="7 8">
    <name type="scientific">Limosilactobacillus fermentum</name>
    <name type="common">Lactobacillus fermentum</name>
    <dbReference type="NCBI Taxonomy" id="1613"/>
    <lineage>
        <taxon>Bacteria</taxon>
        <taxon>Bacillati</taxon>
        <taxon>Bacillota</taxon>
        <taxon>Bacilli</taxon>
        <taxon>Lactobacillales</taxon>
        <taxon>Lactobacillaceae</taxon>
        <taxon>Limosilactobacillus</taxon>
    </lineage>
</organism>
<feature type="transmembrane region" description="Helical" evidence="6">
    <location>
        <begin position="204"/>
        <end position="224"/>
    </location>
</feature>
<feature type="transmembrane region" description="Helical" evidence="6">
    <location>
        <begin position="111"/>
        <end position="128"/>
    </location>
</feature>
<keyword evidence="3 6" id="KW-0812">Transmembrane</keyword>
<dbReference type="PANTHER" id="PTHR30250:SF11">
    <property type="entry name" value="O-ANTIGEN TRANSPORTER-RELATED"/>
    <property type="match status" value="1"/>
</dbReference>
<dbReference type="GO" id="GO:0016740">
    <property type="term" value="F:transferase activity"/>
    <property type="evidence" value="ECO:0007669"/>
    <property type="project" value="UniProtKB-KW"/>
</dbReference>
<dbReference type="Pfam" id="PF01943">
    <property type="entry name" value="Polysacc_synt"/>
    <property type="match status" value="1"/>
</dbReference>
<evidence type="ECO:0000256" key="5">
    <source>
        <dbReference type="ARBA" id="ARBA00023136"/>
    </source>
</evidence>
<evidence type="ECO:0000256" key="3">
    <source>
        <dbReference type="ARBA" id="ARBA00022692"/>
    </source>
</evidence>
<feature type="transmembrane region" description="Helical" evidence="6">
    <location>
        <begin position="55"/>
        <end position="73"/>
    </location>
</feature>
<evidence type="ECO:0000313" key="8">
    <source>
        <dbReference type="Proteomes" id="UP000185427"/>
    </source>
</evidence>
<keyword evidence="7" id="KW-0808">Transferase</keyword>